<dbReference type="Proteomes" id="UP000734854">
    <property type="component" value="Unassembled WGS sequence"/>
</dbReference>
<comment type="caution">
    <text evidence="3">The sequence shown here is derived from an EMBL/GenBank/DDBJ whole genome shotgun (WGS) entry which is preliminary data.</text>
</comment>
<gene>
    <name evidence="3" type="ORF">ZIOFF_045039</name>
</gene>
<dbReference type="Pfam" id="PF25500">
    <property type="entry name" value="DUF7913"/>
    <property type="match status" value="2"/>
</dbReference>
<keyword evidence="4" id="KW-1185">Reference proteome</keyword>
<dbReference type="SUPFAM" id="SSF54768">
    <property type="entry name" value="dsRNA-binding domain-like"/>
    <property type="match status" value="1"/>
</dbReference>
<dbReference type="Pfam" id="PF25502">
    <property type="entry name" value="DUF7915"/>
    <property type="match status" value="1"/>
</dbReference>
<evidence type="ECO:0008006" key="5">
    <source>
        <dbReference type="Google" id="ProtNLM"/>
    </source>
</evidence>
<feature type="domain" description="DUF7913" evidence="1">
    <location>
        <begin position="16"/>
        <end position="57"/>
    </location>
</feature>
<reference evidence="3 4" key="1">
    <citation type="submission" date="2020-08" db="EMBL/GenBank/DDBJ databases">
        <title>Plant Genome Project.</title>
        <authorList>
            <person name="Zhang R.-G."/>
        </authorList>
    </citation>
    <scope>NUCLEOTIDE SEQUENCE [LARGE SCALE GENOMIC DNA]</scope>
    <source>
        <tissue evidence="3">Rhizome</tissue>
    </source>
</reference>
<protein>
    <recommendedName>
        <fullName evidence="5">DRBM domain-containing protein</fullName>
    </recommendedName>
</protein>
<dbReference type="PANTHER" id="PTHR33913:SF1">
    <property type="entry name" value="DRBM DOMAIN-CONTAINING PROTEIN"/>
    <property type="match status" value="1"/>
</dbReference>
<evidence type="ECO:0000313" key="3">
    <source>
        <dbReference type="EMBL" id="KAG6497151.1"/>
    </source>
</evidence>
<accession>A0A8J5FZN7</accession>
<proteinExistence type="predicted"/>
<dbReference type="AlphaFoldDB" id="A0A8J5FZN7"/>
<dbReference type="EMBL" id="JACMSC010000012">
    <property type="protein sequence ID" value="KAG6497151.1"/>
    <property type="molecule type" value="Genomic_DNA"/>
</dbReference>
<dbReference type="InterPro" id="IPR057237">
    <property type="entry name" value="DUF7915"/>
</dbReference>
<name>A0A8J5FZN7_ZINOF</name>
<dbReference type="PANTHER" id="PTHR33913">
    <property type="entry name" value="ALEURONE LAYER MORPHOGENESIS PROTEIN"/>
    <property type="match status" value="1"/>
</dbReference>
<feature type="domain" description="DUF7913" evidence="1">
    <location>
        <begin position="76"/>
        <end position="153"/>
    </location>
</feature>
<evidence type="ECO:0000259" key="1">
    <source>
        <dbReference type="Pfam" id="PF25500"/>
    </source>
</evidence>
<organism evidence="3 4">
    <name type="scientific">Zingiber officinale</name>
    <name type="common">Ginger</name>
    <name type="synonym">Amomum zingiber</name>
    <dbReference type="NCBI Taxonomy" id="94328"/>
    <lineage>
        <taxon>Eukaryota</taxon>
        <taxon>Viridiplantae</taxon>
        <taxon>Streptophyta</taxon>
        <taxon>Embryophyta</taxon>
        <taxon>Tracheophyta</taxon>
        <taxon>Spermatophyta</taxon>
        <taxon>Magnoliopsida</taxon>
        <taxon>Liliopsida</taxon>
        <taxon>Zingiberales</taxon>
        <taxon>Zingiberaceae</taxon>
        <taxon>Zingiber</taxon>
    </lineage>
</organism>
<evidence type="ECO:0000313" key="4">
    <source>
        <dbReference type="Proteomes" id="UP000734854"/>
    </source>
</evidence>
<feature type="domain" description="DUF7915" evidence="2">
    <location>
        <begin position="202"/>
        <end position="315"/>
    </location>
</feature>
<sequence>MMANWRADPDRLEAPMPMADAVQALIDLLVDPLLPASTSPQFSPAEDEQLAVAKQACSLSLSLSISSADSCGEPVRMHSVVLLYNYYHRKQFPQLEFLDFRSFCKQATMSKRSLLSFMKFTHKNVEHPLDSDRELSILEKEIMTACDIAATLDASENSPDMEGWPVSKVAVLLVDANHANCYLEFGSITQGIKSLPEKRLDKPIANTSKSFESLKNDVSLQKLAFSAVQQKPGDCCSKLSVLENHLVYSLSDEKTMTVLYIMETPEVISGALMEFPIKDVLNSLRGPLFRTGSTPPEVTSVVEYYHLLPYVDKLVAPHSAPLNFPAKHPTDVHDLSESPRSVTIVDHGLNKSYLLPMSRDETAEGKSAIKENMNRTGKSDVNTCTISKSLKESAFTVSDSWKMGNNSSAAQLQPPCLNKRGSDIFYSSNGANVGYHDMVDGMNMIKKSRKGGDSGEISSMKNASKPFQNAIDVSLVPVQRTTENPDEFKPVVKQDHLHVCLNILQKRRDDLELNDICSQNGWIMPMYAVFPSIVNESFQATVSVRGIDFEANVVGDFRSNPDEARLSAATNMVTKLHNMADQQNVVEC</sequence>
<evidence type="ECO:0000259" key="2">
    <source>
        <dbReference type="Pfam" id="PF25502"/>
    </source>
</evidence>
<dbReference type="InterPro" id="IPR057235">
    <property type="entry name" value="DUF7913"/>
</dbReference>